<comment type="caution">
    <text evidence="2">The sequence shown here is derived from an EMBL/GenBank/DDBJ whole genome shotgun (WGS) entry which is preliminary data.</text>
</comment>
<sequence length="244" mass="27030">MEDELPGSDSKAGDKPGLHESSILQNVEGDSEQGNVKGDTVRANTFSIDDQMTDDSGHVYDFNAPPNWMTQPSAKPNRERTKSAGIEQSSSTTRKSSSRSATTDSNNHFRRRDLDSSDGDDSGTPERTKRFKSSYGLGHGISRFRHEGREPGVHDGCIRIRRRHQCRRISYGYSENEKDGEESDVNFIIRGGGGRLGRGGGGTVNTEKEKGTDVLGHIETPNSISLLEQYNQQPHLLHNEQERT</sequence>
<feature type="compositionally biased region" description="Low complexity" evidence="1">
    <location>
        <begin position="89"/>
        <end position="105"/>
    </location>
</feature>
<organism evidence="2 3">
    <name type="scientific">Allacma fusca</name>
    <dbReference type="NCBI Taxonomy" id="39272"/>
    <lineage>
        <taxon>Eukaryota</taxon>
        <taxon>Metazoa</taxon>
        <taxon>Ecdysozoa</taxon>
        <taxon>Arthropoda</taxon>
        <taxon>Hexapoda</taxon>
        <taxon>Collembola</taxon>
        <taxon>Symphypleona</taxon>
        <taxon>Sminthuridae</taxon>
        <taxon>Allacma</taxon>
    </lineage>
</organism>
<gene>
    <name evidence="2" type="ORF">AFUS01_LOCUS16578</name>
</gene>
<evidence type="ECO:0000313" key="2">
    <source>
        <dbReference type="EMBL" id="CAG7727749.1"/>
    </source>
</evidence>
<feature type="region of interest" description="Disordered" evidence="1">
    <location>
        <begin position="1"/>
        <end position="136"/>
    </location>
</feature>
<evidence type="ECO:0000256" key="1">
    <source>
        <dbReference type="SAM" id="MobiDB-lite"/>
    </source>
</evidence>
<protein>
    <submittedName>
        <fullName evidence="2">Uncharacterized protein</fullName>
    </submittedName>
</protein>
<dbReference type="EMBL" id="CAJVCH010153478">
    <property type="protein sequence ID" value="CAG7727749.1"/>
    <property type="molecule type" value="Genomic_DNA"/>
</dbReference>
<dbReference type="AlphaFoldDB" id="A0A8J2K0W0"/>
<evidence type="ECO:0000313" key="3">
    <source>
        <dbReference type="Proteomes" id="UP000708208"/>
    </source>
</evidence>
<accession>A0A8J2K0W0</accession>
<dbReference type="Proteomes" id="UP000708208">
    <property type="component" value="Unassembled WGS sequence"/>
</dbReference>
<name>A0A8J2K0W0_9HEXA</name>
<proteinExistence type="predicted"/>
<reference evidence="2" key="1">
    <citation type="submission" date="2021-06" db="EMBL/GenBank/DDBJ databases">
        <authorList>
            <person name="Hodson N. C."/>
            <person name="Mongue J. A."/>
            <person name="Jaron S. K."/>
        </authorList>
    </citation>
    <scope>NUCLEOTIDE SEQUENCE</scope>
</reference>
<keyword evidence="3" id="KW-1185">Reference proteome</keyword>